<feature type="transmembrane region" description="Helical" evidence="2">
    <location>
        <begin position="200"/>
        <end position="219"/>
    </location>
</feature>
<sequence length="230" mass="24766">MTRTEFMKQLQVLLSDISENEREEALQYYHDYFDDAGPEEEARILRELGSPEQVARKIKAGLSDDASEFSEQGYRDTRFAENGTAPAASPSTASESTEKTAPKKERNLWKILAIVLLCIILGPFVIPVGFGLLAVLFCLLLAVVLTVAAVLVSGIVIFIAGIFVIGVGLVQLFAVPALGIATVGAGCLLTALGILLSLALLWIALKVVPVLVQGLVNLIKFPFRKAGVIR</sequence>
<organism evidence="3 4">
    <name type="scientific">Laedolimicola ammoniilytica</name>
    <dbReference type="NCBI Taxonomy" id="2981771"/>
    <lineage>
        <taxon>Bacteria</taxon>
        <taxon>Bacillati</taxon>
        <taxon>Bacillota</taxon>
        <taxon>Clostridia</taxon>
        <taxon>Lachnospirales</taxon>
        <taxon>Lachnospiraceae</taxon>
        <taxon>Laedolimicola</taxon>
    </lineage>
</organism>
<evidence type="ECO:0000313" key="4">
    <source>
        <dbReference type="Proteomes" id="UP001652461"/>
    </source>
</evidence>
<keyword evidence="2" id="KW-0472">Membrane</keyword>
<dbReference type="Pfam" id="PF22564">
    <property type="entry name" value="HAAS"/>
    <property type="match status" value="1"/>
</dbReference>
<dbReference type="EMBL" id="JAOQKC010000016">
    <property type="protein sequence ID" value="MCU6697569.1"/>
    <property type="molecule type" value="Genomic_DNA"/>
</dbReference>
<keyword evidence="2" id="KW-1133">Transmembrane helix</keyword>
<name>A0ABT2RZ07_9FIRM</name>
<keyword evidence="2" id="KW-0812">Transmembrane</keyword>
<evidence type="ECO:0000313" key="3">
    <source>
        <dbReference type="EMBL" id="MCU6697569.1"/>
    </source>
</evidence>
<dbReference type="RefSeq" id="WP_158364109.1">
    <property type="nucleotide sequence ID" value="NZ_JAOQKC010000016.1"/>
</dbReference>
<proteinExistence type="predicted"/>
<comment type="caution">
    <text evidence="3">The sequence shown here is derived from an EMBL/GenBank/DDBJ whole genome shotgun (WGS) entry which is preliminary data.</text>
</comment>
<feature type="transmembrane region" description="Helical" evidence="2">
    <location>
        <begin position="132"/>
        <end position="165"/>
    </location>
</feature>
<feature type="transmembrane region" description="Helical" evidence="2">
    <location>
        <begin position="108"/>
        <end position="126"/>
    </location>
</feature>
<feature type="compositionally biased region" description="Low complexity" evidence="1">
    <location>
        <begin position="84"/>
        <end position="95"/>
    </location>
</feature>
<evidence type="ECO:0000256" key="1">
    <source>
        <dbReference type="SAM" id="MobiDB-lite"/>
    </source>
</evidence>
<keyword evidence="4" id="KW-1185">Reference proteome</keyword>
<dbReference type="Proteomes" id="UP001652461">
    <property type="component" value="Unassembled WGS sequence"/>
</dbReference>
<evidence type="ECO:0000256" key="2">
    <source>
        <dbReference type="SAM" id="Phobius"/>
    </source>
</evidence>
<protein>
    <submittedName>
        <fullName evidence="3">DUF1700 domain-containing protein</fullName>
    </submittedName>
</protein>
<reference evidence="3 4" key="1">
    <citation type="journal article" date="2021" name="ISME Commun">
        <title>Automated analysis of genomic sequences facilitates high-throughput and comprehensive description of bacteria.</title>
        <authorList>
            <person name="Hitch T.C.A."/>
        </authorList>
    </citation>
    <scope>NUCLEOTIDE SEQUENCE [LARGE SCALE GENOMIC DNA]</scope>
    <source>
        <strain evidence="3 4">Sanger_04</strain>
    </source>
</reference>
<feature type="transmembrane region" description="Helical" evidence="2">
    <location>
        <begin position="172"/>
        <end position="194"/>
    </location>
</feature>
<accession>A0ABT2RZ07</accession>
<feature type="region of interest" description="Disordered" evidence="1">
    <location>
        <begin position="80"/>
        <end position="101"/>
    </location>
</feature>
<gene>
    <name evidence="3" type="ORF">OCV63_11805</name>
</gene>